<sequence length="252" mass="25188">MPNNGVDTFNVQIDNGNATNSSVSLDTNATIDNLTIDALDSLGINNVRILTVISGAGAGTITNAGSIALNSIASVTDLRVSGGNVNLTGGGTVTMSNFTNNRIHGVVSTNRLTNQAGHTIQGAGQIGANAMALTNQGTINANQTNSLTIDLSSPGINDGTFKASSGGTLIVNDDISGTGNWLADAGTVTLSSGVDVTTTGNIDILNGGSLNLTNATMTGNNLNMSGAGSSISVNSTVELAGNLLYSITNEGK</sequence>
<dbReference type="Proteomes" id="UP000094056">
    <property type="component" value="Unassembled WGS sequence"/>
</dbReference>
<evidence type="ECO:0000313" key="2">
    <source>
        <dbReference type="Proteomes" id="UP000094056"/>
    </source>
</evidence>
<evidence type="ECO:0000313" key="1">
    <source>
        <dbReference type="EMBL" id="ODS32454.1"/>
    </source>
</evidence>
<gene>
    <name evidence="1" type="ORF">SCARUB_02442</name>
</gene>
<proteinExistence type="predicted"/>
<reference evidence="1 2" key="1">
    <citation type="submission" date="2016-07" db="EMBL/GenBank/DDBJ databases">
        <title>Draft genome of Scalindua rubra, obtained from a brine-seawater interface in the Red Sea, sheds light on salt adaptation in anammox bacteria.</title>
        <authorList>
            <person name="Speth D.R."/>
            <person name="Lagkouvardos I."/>
            <person name="Wang Y."/>
            <person name="Qian P.-Y."/>
            <person name="Dutilh B.E."/>
            <person name="Jetten M.S."/>
        </authorList>
    </citation>
    <scope>NUCLEOTIDE SEQUENCE [LARGE SCALE GENOMIC DNA]</scope>
    <source>
        <strain evidence="1">BSI-1</strain>
    </source>
</reference>
<dbReference type="AlphaFoldDB" id="A0A1E3XBX0"/>
<dbReference type="EMBL" id="MAYW01000062">
    <property type="protein sequence ID" value="ODS32454.1"/>
    <property type="molecule type" value="Genomic_DNA"/>
</dbReference>
<name>A0A1E3XBX0_9BACT</name>
<protein>
    <submittedName>
        <fullName evidence="1">PEP-CTERM motif protein</fullName>
    </submittedName>
</protein>
<organism evidence="1 2">
    <name type="scientific">Candidatus Scalindua rubra</name>
    <dbReference type="NCBI Taxonomy" id="1872076"/>
    <lineage>
        <taxon>Bacteria</taxon>
        <taxon>Pseudomonadati</taxon>
        <taxon>Planctomycetota</taxon>
        <taxon>Candidatus Brocadiia</taxon>
        <taxon>Candidatus Brocadiales</taxon>
        <taxon>Candidatus Scalinduaceae</taxon>
        <taxon>Candidatus Scalindua</taxon>
    </lineage>
</organism>
<accession>A0A1E3XBX0</accession>
<comment type="caution">
    <text evidence="1">The sequence shown here is derived from an EMBL/GenBank/DDBJ whole genome shotgun (WGS) entry which is preliminary data.</text>
</comment>